<evidence type="ECO:0000256" key="2">
    <source>
        <dbReference type="SAM" id="MobiDB-lite"/>
    </source>
</evidence>
<proteinExistence type="predicted"/>
<feature type="compositionally biased region" description="Polar residues" evidence="2">
    <location>
        <begin position="14"/>
        <end position="32"/>
    </location>
</feature>
<evidence type="ECO:0000313" key="5">
    <source>
        <dbReference type="Proteomes" id="UP000322634"/>
    </source>
</evidence>
<dbReference type="InterPro" id="IPR000644">
    <property type="entry name" value="CBS_dom"/>
</dbReference>
<comment type="caution">
    <text evidence="4">The sequence shown here is derived from an EMBL/GenBank/DDBJ whole genome shotgun (WGS) entry which is preliminary data.</text>
</comment>
<feature type="domain" description="CBS" evidence="3">
    <location>
        <begin position="433"/>
        <end position="491"/>
    </location>
</feature>
<gene>
    <name evidence="4" type="ORF">FXF65_15810</name>
</gene>
<sequence>MGFMSPGSPYLRTSWRSASLSRGTADRTSQLRTAPELRGGGAGIWCGTGGVPSTHSPHQPIISRHEPCALRHLDDLITPASGDQDGVRTGDRTSLPHQIEGDHVTTTLRAKWRRPGSHPLPEQPVNPLACATKALKGFIVVEAQGRPVMTRALRREGEPLAWMIRGGWAGEREATALQDGLAIAGWNEMDDLSAIRTWDELSKELQRIYPDAARNVIGNWTGQLWKFTTEIHEGDLVVMPLKTDPKHFALGRVTGPYEYLGDRPEGFRQVRKVEWVRPGVPGKAIRPDLRASLGSLLTVCRLTRNDAARRIASIIETGTDPGLDGEEVVTSSDELLADAVAREPANLRTLTIRNLLEHWGFERRTSAVVTVIKAALADEGLTTRPPFTEGSLSDEVTLVPQGAEPGSGVETADNVADTEDVSEPQHMTLRLGNLPARLVSVPSTATLTHAKTLMLKHQFSQLAVIDDDGTYRGAVSWESIGKAHVAFPDPSLANAIVPAPVVDHDALLLHQIEVIYDRGFIFVQNADRNRITGILTAADLTRQFGKLARPFVLIEEAENRLRRAAEEVFNVDELRAAAPANRRSRVHQATDLTFGGYGHLLKEPQRWSALGWNVDHELFLGLLEEVRQVRNEIMHFTPDELSAEKYDSVNGLLTLLRTVDPRP</sequence>
<feature type="region of interest" description="Disordered" evidence="2">
    <location>
        <begin position="1"/>
        <end position="61"/>
    </location>
</feature>
<keyword evidence="1" id="KW-0129">CBS domain</keyword>
<organism evidence="4 5">
    <name type="scientific">Actinomadura syzygii</name>
    <dbReference type="NCBI Taxonomy" id="1427538"/>
    <lineage>
        <taxon>Bacteria</taxon>
        <taxon>Bacillati</taxon>
        <taxon>Actinomycetota</taxon>
        <taxon>Actinomycetes</taxon>
        <taxon>Streptosporangiales</taxon>
        <taxon>Thermomonosporaceae</taxon>
        <taxon>Actinomadura</taxon>
    </lineage>
</organism>
<dbReference type="Proteomes" id="UP000322634">
    <property type="component" value="Unassembled WGS sequence"/>
</dbReference>
<evidence type="ECO:0000259" key="3">
    <source>
        <dbReference type="PROSITE" id="PS51371"/>
    </source>
</evidence>
<dbReference type="OrthoDB" id="291940at2"/>
<dbReference type="Pfam" id="PF00571">
    <property type="entry name" value="CBS"/>
    <property type="match status" value="1"/>
</dbReference>
<name>A0A5D0U991_9ACTN</name>
<dbReference type="SUPFAM" id="SSF54631">
    <property type="entry name" value="CBS-domain pair"/>
    <property type="match status" value="1"/>
</dbReference>
<dbReference type="Gene3D" id="3.10.580.10">
    <property type="entry name" value="CBS-domain"/>
    <property type="match status" value="1"/>
</dbReference>
<dbReference type="InterPro" id="IPR046342">
    <property type="entry name" value="CBS_dom_sf"/>
</dbReference>
<evidence type="ECO:0000256" key="1">
    <source>
        <dbReference type="PROSITE-ProRule" id="PRU00703"/>
    </source>
</evidence>
<evidence type="ECO:0000313" key="4">
    <source>
        <dbReference type="EMBL" id="TYC14330.1"/>
    </source>
</evidence>
<protein>
    <submittedName>
        <fullName evidence="4">CBS domain-containing protein</fullName>
    </submittedName>
</protein>
<dbReference type="PROSITE" id="PS51371">
    <property type="entry name" value="CBS"/>
    <property type="match status" value="1"/>
</dbReference>
<keyword evidence="5" id="KW-1185">Reference proteome</keyword>
<dbReference type="CDD" id="cd02205">
    <property type="entry name" value="CBS_pair_SF"/>
    <property type="match status" value="1"/>
</dbReference>
<dbReference type="EMBL" id="VSFF01000006">
    <property type="protein sequence ID" value="TYC14330.1"/>
    <property type="molecule type" value="Genomic_DNA"/>
</dbReference>
<reference evidence="4 5" key="1">
    <citation type="submission" date="2019-08" db="EMBL/GenBank/DDBJ databases">
        <title>Actinomadura sp. nov. CYP1-5 isolated from mountain soil.</title>
        <authorList>
            <person name="Songsumanus A."/>
            <person name="Kuncharoen N."/>
            <person name="Kudo T."/>
            <person name="Yuki M."/>
            <person name="Igarashi Y."/>
            <person name="Tanasupawat S."/>
        </authorList>
    </citation>
    <scope>NUCLEOTIDE SEQUENCE [LARGE SCALE GENOMIC DNA]</scope>
    <source>
        <strain evidence="4 5">GKU157</strain>
    </source>
</reference>
<accession>A0A5D0U991</accession>
<dbReference type="AlphaFoldDB" id="A0A5D0U991"/>
<feature type="compositionally biased region" description="Gly residues" evidence="2">
    <location>
        <begin position="38"/>
        <end position="50"/>
    </location>
</feature>